<gene>
    <name evidence="1" type="ORF">HNR67_004420</name>
</gene>
<dbReference type="Proteomes" id="UP000533598">
    <property type="component" value="Unassembled WGS sequence"/>
</dbReference>
<keyword evidence="2" id="KW-1185">Reference proteome</keyword>
<name>A0A7W7CC59_9PSEU</name>
<proteinExistence type="predicted"/>
<evidence type="ECO:0000313" key="2">
    <source>
        <dbReference type="Proteomes" id="UP000533598"/>
    </source>
</evidence>
<dbReference type="AlphaFoldDB" id="A0A7W7CC59"/>
<accession>A0A7W7CC59</accession>
<evidence type="ECO:0000313" key="1">
    <source>
        <dbReference type="EMBL" id="MBB4678302.1"/>
    </source>
</evidence>
<protein>
    <submittedName>
        <fullName evidence="1">Uncharacterized protein</fullName>
    </submittedName>
</protein>
<reference evidence="1 2" key="1">
    <citation type="submission" date="2020-08" db="EMBL/GenBank/DDBJ databases">
        <title>Sequencing the genomes of 1000 actinobacteria strains.</title>
        <authorList>
            <person name="Klenk H.-P."/>
        </authorList>
    </citation>
    <scope>NUCLEOTIDE SEQUENCE [LARGE SCALE GENOMIC DNA]</scope>
    <source>
        <strain evidence="1 2">DSM 44230</strain>
    </source>
</reference>
<sequence>MDVDRWVEVEEAATRLVRIAGRSALPGGGGDARPG</sequence>
<dbReference type="EMBL" id="JACHMH010000001">
    <property type="protein sequence ID" value="MBB4678302.1"/>
    <property type="molecule type" value="Genomic_DNA"/>
</dbReference>
<organism evidence="1 2">
    <name type="scientific">Crossiella cryophila</name>
    <dbReference type="NCBI Taxonomy" id="43355"/>
    <lineage>
        <taxon>Bacteria</taxon>
        <taxon>Bacillati</taxon>
        <taxon>Actinomycetota</taxon>
        <taxon>Actinomycetes</taxon>
        <taxon>Pseudonocardiales</taxon>
        <taxon>Pseudonocardiaceae</taxon>
        <taxon>Crossiella</taxon>
    </lineage>
</organism>
<comment type="caution">
    <text evidence="1">The sequence shown here is derived from an EMBL/GenBank/DDBJ whole genome shotgun (WGS) entry which is preliminary data.</text>
</comment>